<feature type="domain" description="Peptidase A1" evidence="12">
    <location>
        <begin position="213"/>
        <end position="568"/>
    </location>
</feature>
<name>A0A9J6APD4_SOLCO</name>
<dbReference type="Pfam" id="PF14541">
    <property type="entry name" value="TAXi_C"/>
    <property type="match status" value="1"/>
</dbReference>
<evidence type="ECO:0000256" key="10">
    <source>
        <dbReference type="ARBA" id="ARBA00023157"/>
    </source>
</evidence>
<dbReference type="Pfam" id="PF14543">
    <property type="entry name" value="TAXi_N"/>
    <property type="match status" value="1"/>
</dbReference>
<comment type="similarity">
    <text evidence="3">Belongs to the SPCS3 family.</text>
</comment>
<dbReference type="Pfam" id="PF04573">
    <property type="entry name" value="SPC22"/>
    <property type="match status" value="1"/>
</dbReference>
<keyword evidence="9 11" id="KW-0472">Membrane</keyword>
<proteinExistence type="inferred from homology"/>
<evidence type="ECO:0000256" key="7">
    <source>
        <dbReference type="ARBA" id="ARBA00022968"/>
    </source>
</evidence>
<dbReference type="InterPro" id="IPR033868">
    <property type="entry name" value="Xylanase_inhibitor_I-like"/>
</dbReference>
<dbReference type="AlphaFoldDB" id="A0A9J6APD4"/>
<dbReference type="FunFam" id="2.40.70.10:FF:000045">
    <property type="entry name" value="Basic 7S globulin"/>
    <property type="match status" value="1"/>
</dbReference>
<dbReference type="PROSITE" id="PS51767">
    <property type="entry name" value="PEPTIDASE_A1"/>
    <property type="match status" value="1"/>
</dbReference>
<protein>
    <recommendedName>
        <fullName evidence="12">Peptidase A1 domain-containing protein</fullName>
    </recommendedName>
</protein>
<evidence type="ECO:0000256" key="9">
    <source>
        <dbReference type="ARBA" id="ARBA00023136"/>
    </source>
</evidence>
<dbReference type="InterPro" id="IPR032861">
    <property type="entry name" value="TAXi_N"/>
</dbReference>
<evidence type="ECO:0000256" key="2">
    <source>
        <dbReference type="ARBA" id="ARBA00007447"/>
    </source>
</evidence>
<evidence type="ECO:0000256" key="8">
    <source>
        <dbReference type="ARBA" id="ARBA00022989"/>
    </source>
</evidence>
<keyword evidence="10" id="KW-1015">Disulfide bond</keyword>
<comment type="caution">
    <text evidence="13">The sequence shown here is derived from an EMBL/GenBank/DDBJ whole genome shotgun (WGS) entry which is preliminary data.</text>
</comment>
<feature type="transmembrane region" description="Helical" evidence="11">
    <location>
        <begin position="155"/>
        <end position="183"/>
    </location>
</feature>
<comment type="similarity">
    <text evidence="2">Belongs to the peptidase A1 family.</text>
</comment>
<keyword evidence="6" id="KW-0256">Endoplasmic reticulum</keyword>
<dbReference type="CDD" id="cd05489">
    <property type="entry name" value="xylanase_inhibitor_I_like"/>
    <property type="match status" value="1"/>
</dbReference>
<keyword evidence="5" id="KW-0732">Signal</keyword>
<comment type="subcellular location">
    <subcellularLocation>
        <location evidence="1">Endoplasmic reticulum membrane</location>
        <topology evidence="1">Single-pass type II membrane protein</topology>
    </subcellularLocation>
</comment>
<reference evidence="13 14" key="1">
    <citation type="submission" date="2020-09" db="EMBL/GenBank/DDBJ databases">
        <title>De no assembly of potato wild relative species, Solanum commersonii.</title>
        <authorList>
            <person name="Cho K."/>
        </authorList>
    </citation>
    <scope>NUCLEOTIDE SEQUENCE [LARGE SCALE GENOMIC DNA]</scope>
    <source>
        <strain evidence="13">LZ3.2</strain>
        <tissue evidence="13">Leaf</tissue>
    </source>
</reference>
<sequence>MHSFGYRANALLTLAITILAFMCGIASFSDNFNTPIPTTEVQVLNINWFQKKPDGDDEVSLTLNISADLQSLFTWNTKQVFVFLAAEYVTPKNALNQISLWDGIIPTKEHAKFLIHTTNKYRFVDQGSNLRGKAFNLTLHWHVMPKTGKMSANKLVMTVSLNMASSIFNFLLTFLALSSLVFLSQSQVTSAPFKPDGLALPVFKDSATGLHIANINITKRTPQQSIPLLIDLNGKFLWLNCEKNCLSSTYLAPFCHSTQCSGFGSHSCNKCFSTIPRPGCHNNTCAVTTTNPLTSQTATSEVAQDSLSIQSITQSGSNFGPIVTIHHFLFACSPSSLLQGPFPNNVQGVAGLAHGSVSLPIQFASHFGFPRQFSLCLPSSSQKNGAIFFGTSGFNGTQTVNLTYTPIIIGSQGEYFIPVRSIRVNNKPVPLNHSSLISTRTRNFGGAMISTTALYTALEHSIFTTFTQFFANQSSGISQVNPISPFGLCFNSNVSSTNVPNIDFVMQNKNVTLTIVGTNSVVEARPGVSCLAFVDGGKNPKAPIVIGVHQLEDNFVEFDLVRSRLGVSSSLLSRNTSCSNFNFTSKSSFANEME</sequence>
<dbReference type="GO" id="GO:0004190">
    <property type="term" value="F:aspartic-type endopeptidase activity"/>
    <property type="evidence" value="ECO:0007669"/>
    <property type="project" value="InterPro"/>
</dbReference>
<evidence type="ECO:0000313" key="14">
    <source>
        <dbReference type="Proteomes" id="UP000824120"/>
    </source>
</evidence>
<dbReference type="InterPro" id="IPR032799">
    <property type="entry name" value="TAXi_C"/>
</dbReference>
<dbReference type="SUPFAM" id="SSF50630">
    <property type="entry name" value="Acid proteases"/>
    <property type="match status" value="1"/>
</dbReference>
<evidence type="ECO:0000256" key="3">
    <source>
        <dbReference type="ARBA" id="ARBA00009289"/>
    </source>
</evidence>
<dbReference type="InterPro" id="IPR001461">
    <property type="entry name" value="Aspartic_peptidase_A1"/>
</dbReference>
<evidence type="ECO:0000256" key="6">
    <source>
        <dbReference type="ARBA" id="ARBA00022824"/>
    </source>
</evidence>
<dbReference type="GO" id="GO:0006465">
    <property type="term" value="P:signal peptide processing"/>
    <property type="evidence" value="ECO:0007669"/>
    <property type="project" value="InterPro"/>
</dbReference>
<dbReference type="InterPro" id="IPR007653">
    <property type="entry name" value="SPC3"/>
</dbReference>
<dbReference type="Proteomes" id="UP000824120">
    <property type="component" value="Chromosome 2"/>
</dbReference>
<evidence type="ECO:0000259" key="12">
    <source>
        <dbReference type="PROSITE" id="PS51767"/>
    </source>
</evidence>
<dbReference type="Gene3D" id="2.40.70.10">
    <property type="entry name" value="Acid Proteases"/>
    <property type="match status" value="2"/>
</dbReference>
<evidence type="ECO:0000256" key="11">
    <source>
        <dbReference type="SAM" id="Phobius"/>
    </source>
</evidence>
<evidence type="ECO:0000256" key="5">
    <source>
        <dbReference type="ARBA" id="ARBA00022729"/>
    </source>
</evidence>
<dbReference type="GO" id="GO:0005787">
    <property type="term" value="C:signal peptidase complex"/>
    <property type="evidence" value="ECO:0007669"/>
    <property type="project" value="InterPro"/>
</dbReference>
<evidence type="ECO:0000256" key="4">
    <source>
        <dbReference type="ARBA" id="ARBA00022692"/>
    </source>
</evidence>
<organism evidence="13 14">
    <name type="scientific">Solanum commersonii</name>
    <name type="common">Commerson's wild potato</name>
    <name type="synonym">Commerson's nightshade</name>
    <dbReference type="NCBI Taxonomy" id="4109"/>
    <lineage>
        <taxon>Eukaryota</taxon>
        <taxon>Viridiplantae</taxon>
        <taxon>Streptophyta</taxon>
        <taxon>Embryophyta</taxon>
        <taxon>Tracheophyta</taxon>
        <taxon>Spermatophyta</taxon>
        <taxon>Magnoliopsida</taxon>
        <taxon>eudicotyledons</taxon>
        <taxon>Gunneridae</taxon>
        <taxon>Pentapetalae</taxon>
        <taxon>asterids</taxon>
        <taxon>lamiids</taxon>
        <taxon>Solanales</taxon>
        <taxon>Solanaceae</taxon>
        <taxon>Solanoideae</taxon>
        <taxon>Solaneae</taxon>
        <taxon>Solanum</taxon>
    </lineage>
</organism>
<feature type="transmembrane region" description="Helical" evidence="11">
    <location>
        <begin position="6"/>
        <end position="28"/>
    </location>
</feature>
<dbReference type="InterPro" id="IPR033121">
    <property type="entry name" value="PEPTIDASE_A1"/>
</dbReference>
<keyword evidence="8 11" id="KW-1133">Transmembrane helix</keyword>
<evidence type="ECO:0000256" key="1">
    <source>
        <dbReference type="ARBA" id="ARBA00004648"/>
    </source>
</evidence>
<dbReference type="InterPro" id="IPR021109">
    <property type="entry name" value="Peptidase_aspartic_dom_sf"/>
</dbReference>
<keyword evidence="7" id="KW-0735">Signal-anchor</keyword>
<keyword evidence="14" id="KW-1185">Reference proteome</keyword>
<dbReference type="EMBL" id="JACXVP010000002">
    <property type="protein sequence ID" value="KAG5626193.1"/>
    <property type="molecule type" value="Genomic_DNA"/>
</dbReference>
<dbReference type="OrthoDB" id="1258937at2759"/>
<keyword evidence="4 11" id="KW-0812">Transmembrane</keyword>
<dbReference type="PANTHER" id="PTHR47965">
    <property type="entry name" value="ASPARTYL PROTEASE-RELATED"/>
    <property type="match status" value="1"/>
</dbReference>
<dbReference type="PANTHER" id="PTHR47965:SF28">
    <property type="entry name" value="BASIC 7S GLOBULIN"/>
    <property type="match status" value="1"/>
</dbReference>
<accession>A0A9J6APD4</accession>
<gene>
    <name evidence="13" type="ORF">H5410_011411</name>
</gene>
<evidence type="ECO:0000313" key="13">
    <source>
        <dbReference type="EMBL" id="KAG5626193.1"/>
    </source>
</evidence>